<dbReference type="PANTHER" id="PTHR45790:SF3">
    <property type="entry name" value="S-ADENOSYL-L-METHIONINE-DEPENDENT UROPORPHYRINOGEN III METHYLTRANSFERASE, CHLOROPLASTIC"/>
    <property type="match status" value="1"/>
</dbReference>
<dbReference type="GO" id="GO:0051266">
    <property type="term" value="F:sirohydrochlorin ferrochelatase activity"/>
    <property type="evidence" value="ECO:0007669"/>
    <property type="project" value="InterPro"/>
</dbReference>
<dbReference type="InterPro" id="IPR035996">
    <property type="entry name" value="4pyrrol_Methylase_sf"/>
</dbReference>
<protein>
    <submittedName>
        <fullName evidence="15">Uroporphyrinogen-III C-methyltransferase</fullName>
        <ecNumber evidence="15">2.1.1.107</ecNumber>
    </submittedName>
</protein>
<dbReference type="InterPro" id="IPR014776">
    <property type="entry name" value="4pyrrole_Mease_sub2"/>
</dbReference>
<evidence type="ECO:0000259" key="14">
    <source>
        <dbReference type="Pfam" id="PF00590"/>
    </source>
</evidence>
<dbReference type="InterPro" id="IPR036291">
    <property type="entry name" value="NAD(P)-bd_dom_sf"/>
</dbReference>
<organism evidence="15 16">
    <name type="scientific">Nocardioides zeae</name>
    <dbReference type="NCBI Taxonomy" id="1457234"/>
    <lineage>
        <taxon>Bacteria</taxon>
        <taxon>Bacillati</taxon>
        <taxon>Actinomycetota</taxon>
        <taxon>Actinomycetes</taxon>
        <taxon>Propionibacteriales</taxon>
        <taxon>Nocardioidaceae</taxon>
        <taxon>Nocardioides</taxon>
    </lineage>
</organism>
<dbReference type="GO" id="GO:0032259">
    <property type="term" value="P:methylation"/>
    <property type="evidence" value="ECO:0007669"/>
    <property type="project" value="UniProtKB-KW"/>
</dbReference>
<feature type="compositionally biased region" description="Basic and acidic residues" evidence="13">
    <location>
        <begin position="18"/>
        <end position="27"/>
    </location>
</feature>
<dbReference type="FunFam" id="3.40.1010.10:FF:000003">
    <property type="entry name" value="Putative Uroporphyrinogen-III C-methyltransferase"/>
    <property type="match status" value="1"/>
</dbReference>
<evidence type="ECO:0000256" key="5">
    <source>
        <dbReference type="ARBA" id="ARBA00022691"/>
    </source>
</evidence>
<evidence type="ECO:0000256" key="8">
    <source>
        <dbReference type="ARBA" id="ARBA00023239"/>
    </source>
</evidence>
<feature type="domain" description="Tetrapyrrole methylase" evidence="14">
    <location>
        <begin position="187"/>
        <end position="398"/>
    </location>
</feature>
<dbReference type="EMBL" id="JAAGXA010000005">
    <property type="protein sequence ID" value="NEN78374.1"/>
    <property type="molecule type" value="Genomic_DNA"/>
</dbReference>
<dbReference type="InterPro" id="IPR050161">
    <property type="entry name" value="Siro_Cobalamin_biosynth"/>
</dbReference>
<dbReference type="GO" id="GO:0051287">
    <property type="term" value="F:NAD binding"/>
    <property type="evidence" value="ECO:0007669"/>
    <property type="project" value="InterPro"/>
</dbReference>
<dbReference type="NCBIfam" id="TIGR01469">
    <property type="entry name" value="cobA_cysG_Cterm"/>
    <property type="match status" value="1"/>
</dbReference>
<dbReference type="PANTHER" id="PTHR45790">
    <property type="entry name" value="SIROHEME SYNTHASE-RELATED"/>
    <property type="match status" value="1"/>
</dbReference>
<dbReference type="CDD" id="cd11642">
    <property type="entry name" value="SUMT"/>
    <property type="match status" value="1"/>
</dbReference>
<reference evidence="15 16" key="1">
    <citation type="journal article" date="2014" name="Int. J. Syst. Evol. Microbiol.">
        <title>Nocardioides zeae sp. nov., isolated from the stem of Zea mays.</title>
        <authorList>
            <person name="Glaeser S.P."/>
            <person name="McInroy J.A."/>
            <person name="Busse H.J."/>
            <person name="Kampfer P."/>
        </authorList>
    </citation>
    <scope>NUCLEOTIDE SEQUENCE [LARGE SCALE GENOMIC DNA]</scope>
    <source>
        <strain evidence="15 16">JCM 30728</strain>
    </source>
</reference>
<dbReference type="GO" id="GO:0043115">
    <property type="term" value="F:precorrin-2 dehydrogenase activity"/>
    <property type="evidence" value="ECO:0007669"/>
    <property type="project" value="UniProtKB-EC"/>
</dbReference>
<dbReference type="PIRSF" id="PIRSF036426">
    <property type="entry name" value="Sirohaem_synth"/>
    <property type="match status" value="1"/>
</dbReference>
<dbReference type="AlphaFoldDB" id="A0A6P0HJF7"/>
<feature type="region of interest" description="Disordered" evidence="13">
    <location>
        <begin position="1"/>
        <end position="27"/>
    </location>
</feature>
<keyword evidence="10" id="KW-0511">Multifunctional enzyme</keyword>
<accession>A0A6P0HJF7</accession>
<dbReference type="FunFam" id="3.30.950.10:FF:000001">
    <property type="entry name" value="Siroheme synthase"/>
    <property type="match status" value="1"/>
</dbReference>
<evidence type="ECO:0000256" key="2">
    <source>
        <dbReference type="ARBA" id="ARBA00022573"/>
    </source>
</evidence>
<keyword evidence="6" id="KW-0560">Oxidoreductase</keyword>
<evidence type="ECO:0000256" key="13">
    <source>
        <dbReference type="SAM" id="MobiDB-lite"/>
    </source>
</evidence>
<keyword evidence="3 15" id="KW-0489">Methyltransferase</keyword>
<evidence type="ECO:0000256" key="10">
    <source>
        <dbReference type="ARBA" id="ARBA00023268"/>
    </source>
</evidence>
<dbReference type="GO" id="GO:0019354">
    <property type="term" value="P:siroheme biosynthetic process"/>
    <property type="evidence" value="ECO:0007669"/>
    <property type="project" value="UniProtKB-UniPathway"/>
</dbReference>
<sequence length="434" mass="44761">MSTEPDRPTHARSAANPDADRLDELAEHPPYPVGLRLTGRRVVVVGGGHVAQRRVAGLIAAGADVLVVSPVLTPALEGMLAEITWREGRFEPADLDGAWYALATTDDASVNHAVVQAADERRIFCVRADDAREASAWTPATGRHGGVTVAVLGNREPRRSAALRDAIVGALVDGRISTGATDHRPGVVLVGGGPGDPGLVTVAARQALASADVVVADRLAPRELLDELAPHVELVDVAKLPRGRAASQEAINDVIVARAREGKRVVRFKGGDNFVFGRGYEEIQACEAAGVPVTIIPGLSSSISVPGVAGIPVTHRGVAHEFTVISGHIPPGHPDSLVAWDALARLRGTLVLLMAVANAGAIAAALVEGGRPADTPVAVVAEGTMPEQRTVLSTLATLADDIAASGVRPPAIIVVGEVVAVANPGHYGVRAPTG</sequence>
<dbReference type="InterPro" id="IPR000878">
    <property type="entry name" value="4pyrrol_Mease"/>
</dbReference>
<comment type="pathway">
    <text evidence="1">Porphyrin-containing compound metabolism; siroheme biosynthesis; sirohydrochlorin from precorrin-2: step 1/1.</text>
</comment>
<dbReference type="SUPFAM" id="SSF51735">
    <property type="entry name" value="NAD(P)-binding Rossmann-fold domains"/>
    <property type="match status" value="1"/>
</dbReference>
<gene>
    <name evidence="15" type="primary">cobA</name>
    <name evidence="15" type="ORF">G3T38_08790</name>
</gene>
<name>A0A6P0HJF7_9ACTN</name>
<keyword evidence="16" id="KW-1185">Reference proteome</keyword>
<evidence type="ECO:0000256" key="1">
    <source>
        <dbReference type="ARBA" id="ARBA00005010"/>
    </source>
</evidence>
<dbReference type="NCBIfam" id="TIGR01470">
    <property type="entry name" value="cysG_Nterm"/>
    <property type="match status" value="1"/>
</dbReference>
<dbReference type="Proteomes" id="UP000468687">
    <property type="component" value="Unassembled WGS sequence"/>
</dbReference>
<dbReference type="NCBIfam" id="NF004790">
    <property type="entry name" value="PRK06136.1"/>
    <property type="match status" value="1"/>
</dbReference>
<keyword evidence="5" id="KW-0949">S-adenosyl-L-methionine</keyword>
<evidence type="ECO:0000256" key="6">
    <source>
        <dbReference type="ARBA" id="ARBA00023002"/>
    </source>
</evidence>
<dbReference type="Gene3D" id="3.40.50.720">
    <property type="entry name" value="NAD(P)-binding Rossmann-like Domain"/>
    <property type="match status" value="1"/>
</dbReference>
<evidence type="ECO:0000256" key="3">
    <source>
        <dbReference type="ARBA" id="ARBA00022603"/>
    </source>
</evidence>
<dbReference type="Gene3D" id="3.30.950.10">
    <property type="entry name" value="Methyltransferase, Cobalt-precorrin-4 Transmethylase, Domain 2"/>
    <property type="match status" value="1"/>
</dbReference>
<evidence type="ECO:0000313" key="15">
    <source>
        <dbReference type="EMBL" id="NEN78374.1"/>
    </source>
</evidence>
<comment type="catalytic activity">
    <reaction evidence="11">
        <text>precorrin-2 + NAD(+) = sirohydrochlorin + NADH + 2 H(+)</text>
        <dbReference type="Rhea" id="RHEA:15613"/>
        <dbReference type="ChEBI" id="CHEBI:15378"/>
        <dbReference type="ChEBI" id="CHEBI:57540"/>
        <dbReference type="ChEBI" id="CHEBI:57945"/>
        <dbReference type="ChEBI" id="CHEBI:58351"/>
        <dbReference type="ChEBI" id="CHEBI:58827"/>
        <dbReference type="EC" id="1.3.1.76"/>
    </reaction>
</comment>
<dbReference type="InterPro" id="IPR012409">
    <property type="entry name" value="Sirohaem_synth"/>
</dbReference>
<dbReference type="UniPathway" id="UPA00262">
    <property type="reaction ID" value="UER00222"/>
</dbReference>
<dbReference type="GO" id="GO:0004851">
    <property type="term" value="F:uroporphyrin-III C-methyltransferase activity"/>
    <property type="evidence" value="ECO:0007669"/>
    <property type="project" value="UniProtKB-EC"/>
</dbReference>
<comment type="caution">
    <text evidence="15">The sequence shown here is derived from an EMBL/GenBank/DDBJ whole genome shotgun (WGS) entry which is preliminary data.</text>
</comment>
<feature type="active site" description="Proton donor" evidence="12">
    <location>
        <position position="239"/>
    </location>
</feature>
<dbReference type="InterPro" id="IPR014777">
    <property type="entry name" value="4pyrrole_Mease_sub1"/>
</dbReference>
<dbReference type="SUPFAM" id="SSF53790">
    <property type="entry name" value="Tetrapyrrole methylase"/>
    <property type="match status" value="1"/>
</dbReference>
<keyword evidence="2" id="KW-0169">Cobalamin biosynthesis</keyword>
<evidence type="ECO:0000256" key="11">
    <source>
        <dbReference type="ARBA" id="ARBA00047561"/>
    </source>
</evidence>
<keyword evidence="7" id="KW-0520">NAD</keyword>
<evidence type="ECO:0000313" key="16">
    <source>
        <dbReference type="Proteomes" id="UP000468687"/>
    </source>
</evidence>
<evidence type="ECO:0000256" key="12">
    <source>
        <dbReference type="PIRSR" id="PIRSR036426-1"/>
    </source>
</evidence>
<keyword evidence="9" id="KW-0627">Porphyrin biosynthesis</keyword>
<keyword evidence="8" id="KW-0456">Lyase</keyword>
<dbReference type="InterPro" id="IPR006366">
    <property type="entry name" value="CobA/CysG_C"/>
</dbReference>
<keyword evidence="4 15" id="KW-0808">Transferase</keyword>
<evidence type="ECO:0000256" key="7">
    <source>
        <dbReference type="ARBA" id="ARBA00023027"/>
    </source>
</evidence>
<evidence type="ECO:0000256" key="9">
    <source>
        <dbReference type="ARBA" id="ARBA00023244"/>
    </source>
</evidence>
<feature type="active site" description="Proton acceptor" evidence="12">
    <location>
        <position position="217"/>
    </location>
</feature>
<proteinExistence type="predicted"/>
<evidence type="ECO:0000256" key="4">
    <source>
        <dbReference type="ARBA" id="ARBA00022679"/>
    </source>
</evidence>
<dbReference type="InterPro" id="IPR006367">
    <property type="entry name" value="Sirohaem_synthase_N"/>
</dbReference>
<dbReference type="GO" id="GO:0009236">
    <property type="term" value="P:cobalamin biosynthetic process"/>
    <property type="evidence" value="ECO:0007669"/>
    <property type="project" value="UniProtKB-KW"/>
</dbReference>
<dbReference type="RefSeq" id="WP_163771917.1">
    <property type="nucleotide sequence ID" value="NZ_JAAGXA010000005.1"/>
</dbReference>
<dbReference type="Pfam" id="PF00590">
    <property type="entry name" value="TP_methylase"/>
    <property type="match status" value="1"/>
</dbReference>
<dbReference type="Gene3D" id="3.40.1010.10">
    <property type="entry name" value="Cobalt-precorrin-4 Transmethylase, Domain 1"/>
    <property type="match status" value="1"/>
</dbReference>
<dbReference type="Pfam" id="PF13241">
    <property type="entry name" value="NAD_binding_7"/>
    <property type="match status" value="1"/>
</dbReference>
<dbReference type="EC" id="2.1.1.107" evidence="15"/>